<keyword evidence="2" id="KW-1185">Reference proteome</keyword>
<evidence type="ECO:0000313" key="2">
    <source>
        <dbReference type="Proteomes" id="UP000326532"/>
    </source>
</evidence>
<protein>
    <submittedName>
        <fullName evidence="1">Uncharacterized protein</fullName>
    </submittedName>
</protein>
<dbReference type="EMBL" id="ML735052">
    <property type="protein sequence ID" value="KAB8200111.1"/>
    <property type="molecule type" value="Genomic_DNA"/>
</dbReference>
<sequence>MISPSSLAFLGLSDPLQACLSLAVGQASQTSLGSKTNESCVFLELEEPLMQSERHHREGILDLLGAMKLGRLSADWHAPTYYLV</sequence>
<dbReference type="AlphaFoldDB" id="A0A5N6D4N0"/>
<organism evidence="1 2">
    <name type="scientific">Aspergillus parasiticus</name>
    <dbReference type="NCBI Taxonomy" id="5067"/>
    <lineage>
        <taxon>Eukaryota</taxon>
        <taxon>Fungi</taxon>
        <taxon>Dikarya</taxon>
        <taxon>Ascomycota</taxon>
        <taxon>Pezizomycotina</taxon>
        <taxon>Eurotiomycetes</taxon>
        <taxon>Eurotiomycetidae</taxon>
        <taxon>Eurotiales</taxon>
        <taxon>Aspergillaceae</taxon>
        <taxon>Aspergillus</taxon>
        <taxon>Aspergillus subgen. Circumdati</taxon>
    </lineage>
</organism>
<accession>A0A5N6D4N0</accession>
<dbReference type="Proteomes" id="UP000326532">
    <property type="component" value="Unassembled WGS sequence"/>
</dbReference>
<evidence type="ECO:0000313" key="1">
    <source>
        <dbReference type="EMBL" id="KAB8200111.1"/>
    </source>
</evidence>
<reference evidence="1 2" key="1">
    <citation type="submission" date="2019-04" db="EMBL/GenBank/DDBJ databases">
        <title>Fungal friends and foes A comparative genomics study of 23 Aspergillus species from section Flavi.</title>
        <authorList>
            <consortium name="DOE Joint Genome Institute"/>
            <person name="Kjaerbolling I."/>
            <person name="Vesth T.C."/>
            <person name="Frisvad J.C."/>
            <person name="Nybo J.L."/>
            <person name="Theobald S."/>
            <person name="Kildgaard S."/>
            <person name="Petersen T.I."/>
            <person name="Kuo A."/>
            <person name="Sato A."/>
            <person name="Lyhne E.K."/>
            <person name="Kogle M.E."/>
            <person name="Wiebenga A."/>
            <person name="Kun R.S."/>
            <person name="Lubbers R.J."/>
            <person name="Makela M.R."/>
            <person name="Barry K."/>
            <person name="Chovatia M."/>
            <person name="Clum A."/>
            <person name="Daum C."/>
            <person name="Haridas S."/>
            <person name="He G."/>
            <person name="LaButti K."/>
            <person name="Lipzen A."/>
            <person name="Mondo S."/>
            <person name="Pangilinan J."/>
            <person name="Riley R."/>
            <person name="Salamov A."/>
            <person name="Simmons B.A."/>
            <person name="Magnuson J.K."/>
            <person name="Henrissat B."/>
            <person name="Mortensen U.H."/>
            <person name="Larsen T.O."/>
            <person name="De vries R.P."/>
            <person name="Grigoriev I.V."/>
            <person name="Machida M."/>
            <person name="Baker S.E."/>
            <person name="Andersen M.R."/>
        </authorList>
    </citation>
    <scope>NUCLEOTIDE SEQUENCE [LARGE SCALE GENOMIC DNA]</scope>
    <source>
        <strain evidence="1 2">CBS 117618</strain>
    </source>
</reference>
<dbReference type="VEuPathDB" id="FungiDB:BDV34DRAFT_205424"/>
<name>A0A5N6D4N0_ASPPA</name>
<proteinExistence type="predicted"/>
<gene>
    <name evidence="1" type="ORF">BDV34DRAFT_205424</name>
</gene>